<dbReference type="Pfam" id="PF07631">
    <property type="entry name" value="PSD4"/>
    <property type="match status" value="1"/>
</dbReference>
<evidence type="ECO:0000313" key="8">
    <source>
        <dbReference type="Proteomes" id="UP001597237"/>
    </source>
</evidence>
<evidence type="ECO:0000259" key="2">
    <source>
        <dbReference type="Pfam" id="PF07624"/>
    </source>
</evidence>
<dbReference type="InterPro" id="IPR013036">
    <property type="entry name" value="DUF1587"/>
</dbReference>
<evidence type="ECO:0000313" key="7">
    <source>
        <dbReference type="EMBL" id="MFD1785926.1"/>
    </source>
</evidence>
<sequence>MKSWFASSAAVILASASLVAAAGSGTFAADKPAAAAAQPVTVATRRITESQYRHAIANAFGPEIAINARFEPGKREEGLLAIGVTQLSITSGGFEQYYALARSIADQALDPKRRDAVVGCAPADPKKPDAACAERFIQTYGTKLFRRPLSRGDLEARVAVANNGAAKTGDFYEGLKLSLVSLLMAPEYLFRIERAEPDPANPGALRLDGYTKASRISYLLWDAEPDEALLAAAARGDLHTEEGLQRELARMTASPKLADGARAFFEDMLQLSEFENLTKDTLTYPKFSTALAESAKEQTLKTLIHHVVTENGDYREIFTSQDTFINRHLAAVYQVAYASEEPWTRFSFAKEAGRSGILTEVSFLSLFAHPAASSPTKRGVKLYEIFMCEPTPEPPADVDFSKVQALDKGTVRTRLIDHMSNPGCAACHRISDPAGLALEHFDGLGQRRTLENGTLIDVSSEINGRKFEGAQGLGQLLYDDPKTAACLVRNAYAYGTGRAPDEDEDEDYLAAQAKAFAADGYRFRALLTRIGSSPELFKVVVPARPKPAQRVAEARPQRLAGEVR</sequence>
<keyword evidence="1" id="KW-0732">Signal</keyword>
<dbReference type="Proteomes" id="UP001597237">
    <property type="component" value="Unassembled WGS sequence"/>
</dbReference>
<dbReference type="Pfam" id="PF07627">
    <property type="entry name" value="PSCyt3"/>
    <property type="match status" value="1"/>
</dbReference>
<dbReference type="InterPro" id="IPR013042">
    <property type="entry name" value="DUF1592"/>
</dbReference>
<keyword evidence="8" id="KW-1185">Reference proteome</keyword>
<proteinExistence type="predicted"/>
<dbReference type="Pfam" id="PF07624">
    <property type="entry name" value="PSD2"/>
    <property type="match status" value="1"/>
</dbReference>
<feature type="domain" description="DUF1585" evidence="2">
    <location>
        <begin position="463"/>
        <end position="534"/>
    </location>
</feature>
<name>A0ABW4N7A4_9CAUL</name>
<dbReference type="Pfam" id="PF07626">
    <property type="entry name" value="PSD3"/>
    <property type="match status" value="1"/>
</dbReference>
<evidence type="ECO:0000256" key="1">
    <source>
        <dbReference type="SAM" id="SignalP"/>
    </source>
</evidence>
<gene>
    <name evidence="7" type="ORF">ACFSC0_21210</name>
</gene>
<reference evidence="8" key="1">
    <citation type="journal article" date="2019" name="Int. J. Syst. Evol. Microbiol.">
        <title>The Global Catalogue of Microorganisms (GCM) 10K type strain sequencing project: providing services to taxonomists for standard genome sequencing and annotation.</title>
        <authorList>
            <consortium name="The Broad Institute Genomics Platform"/>
            <consortium name="The Broad Institute Genome Sequencing Center for Infectious Disease"/>
            <person name="Wu L."/>
            <person name="Ma J."/>
        </authorList>
    </citation>
    <scope>NUCLEOTIDE SEQUENCE [LARGE SCALE GENOMIC DNA]</scope>
    <source>
        <strain evidence="8">DFY28</strain>
    </source>
</reference>
<dbReference type="InterPro" id="IPR013039">
    <property type="entry name" value="DUF1588"/>
</dbReference>
<feature type="domain" description="DUF1595" evidence="6">
    <location>
        <begin position="132"/>
        <end position="193"/>
    </location>
</feature>
<evidence type="ECO:0000259" key="5">
    <source>
        <dbReference type="Pfam" id="PF07631"/>
    </source>
</evidence>
<accession>A0ABW4N7A4</accession>
<feature type="chain" id="PRO_5045339923" evidence="1">
    <location>
        <begin position="22"/>
        <end position="564"/>
    </location>
</feature>
<protein>
    <submittedName>
        <fullName evidence="7">DUF1592 domain-containing protein</fullName>
    </submittedName>
</protein>
<dbReference type="EMBL" id="JBHUEY010000012">
    <property type="protein sequence ID" value="MFD1785926.1"/>
    <property type="molecule type" value="Genomic_DNA"/>
</dbReference>
<feature type="domain" description="DUF1588" evidence="4">
    <location>
        <begin position="354"/>
        <end position="449"/>
    </location>
</feature>
<feature type="domain" description="DUF1587" evidence="3">
    <location>
        <begin position="45"/>
        <end position="109"/>
    </location>
</feature>
<evidence type="ECO:0000259" key="6">
    <source>
        <dbReference type="Pfam" id="PF07637"/>
    </source>
</evidence>
<evidence type="ECO:0000259" key="4">
    <source>
        <dbReference type="Pfam" id="PF07627"/>
    </source>
</evidence>
<dbReference type="InterPro" id="IPR013043">
    <property type="entry name" value="DUF1595"/>
</dbReference>
<dbReference type="Pfam" id="PF07637">
    <property type="entry name" value="PSD5"/>
    <property type="match status" value="1"/>
</dbReference>
<dbReference type="RefSeq" id="WP_377283502.1">
    <property type="nucleotide sequence ID" value="NZ_JBHRSI010000009.1"/>
</dbReference>
<evidence type="ECO:0000259" key="3">
    <source>
        <dbReference type="Pfam" id="PF07626"/>
    </source>
</evidence>
<dbReference type="InterPro" id="IPR011478">
    <property type="entry name" value="DUF1585"/>
</dbReference>
<feature type="domain" description="DUF1592" evidence="5">
    <location>
        <begin position="207"/>
        <end position="335"/>
    </location>
</feature>
<comment type="caution">
    <text evidence="7">The sequence shown here is derived from an EMBL/GenBank/DDBJ whole genome shotgun (WGS) entry which is preliminary data.</text>
</comment>
<organism evidence="7 8">
    <name type="scientific">Phenylobacterium terrae</name>
    <dbReference type="NCBI Taxonomy" id="2665495"/>
    <lineage>
        <taxon>Bacteria</taxon>
        <taxon>Pseudomonadati</taxon>
        <taxon>Pseudomonadota</taxon>
        <taxon>Alphaproteobacteria</taxon>
        <taxon>Caulobacterales</taxon>
        <taxon>Caulobacteraceae</taxon>
        <taxon>Phenylobacterium</taxon>
    </lineage>
</organism>
<feature type="signal peptide" evidence="1">
    <location>
        <begin position="1"/>
        <end position="21"/>
    </location>
</feature>